<dbReference type="InterPro" id="IPR024134">
    <property type="entry name" value="SOD_Cu/Zn_/chaperone"/>
</dbReference>
<evidence type="ECO:0000256" key="4">
    <source>
        <dbReference type="ARBA" id="ARBA00022862"/>
    </source>
</evidence>
<sequence length="178" mass="18585">MTIKAIAVFVPDNPSVKVKGTITFTQASENAPTEVDVEINGLTPGDHGFHIHEFGDNTNGCTSAGPHFNPHNKQHGAPQDENRHVGDLGNVTANTDGSVKTKLTDNQLKLSGPHSIVGRSVVVHVDADDLGKGGHEQSLTTGNAGGRLACGVIGIAGPPEGVKRKQLSSPKSYIKSEL</sequence>
<dbReference type="InterPro" id="IPR001424">
    <property type="entry name" value="SOD_Cu_Zn_dom"/>
</dbReference>
<reference evidence="10 11" key="1">
    <citation type="submission" date="2018-06" db="EMBL/GenBank/DDBJ databases">
        <title>Comparative genomics reveals the genomic features of Rhizophagus irregularis, R. cerebriforme, R. diaphanum and Gigaspora rosea, and their symbiotic lifestyle signature.</title>
        <authorList>
            <person name="Morin E."/>
            <person name="San Clemente H."/>
            <person name="Chen E.C.H."/>
            <person name="De La Providencia I."/>
            <person name="Hainaut M."/>
            <person name="Kuo A."/>
            <person name="Kohler A."/>
            <person name="Murat C."/>
            <person name="Tang N."/>
            <person name="Roy S."/>
            <person name="Loubradou J."/>
            <person name="Henrissat B."/>
            <person name="Grigoriev I.V."/>
            <person name="Corradi N."/>
            <person name="Roux C."/>
            <person name="Martin F.M."/>
        </authorList>
    </citation>
    <scope>NUCLEOTIDE SEQUENCE [LARGE SCALE GENOMIC DNA]</scope>
    <source>
        <strain evidence="10 11">DAOM 227022</strain>
    </source>
</reference>
<feature type="region of interest" description="Disordered" evidence="8">
    <location>
        <begin position="159"/>
        <end position="178"/>
    </location>
</feature>
<organism evidence="10 11">
    <name type="scientific">Glomus cerebriforme</name>
    <dbReference type="NCBI Taxonomy" id="658196"/>
    <lineage>
        <taxon>Eukaryota</taxon>
        <taxon>Fungi</taxon>
        <taxon>Fungi incertae sedis</taxon>
        <taxon>Mucoromycota</taxon>
        <taxon>Glomeromycotina</taxon>
        <taxon>Glomeromycetes</taxon>
        <taxon>Glomerales</taxon>
        <taxon>Glomeraceae</taxon>
        <taxon>Glomus</taxon>
    </lineage>
</organism>
<evidence type="ECO:0000256" key="1">
    <source>
        <dbReference type="ARBA" id="ARBA00010457"/>
    </source>
</evidence>
<dbReference type="PROSITE" id="PS00332">
    <property type="entry name" value="SOD_CU_ZN_2"/>
    <property type="match status" value="1"/>
</dbReference>
<dbReference type="EMBL" id="QKYT01000070">
    <property type="protein sequence ID" value="RIA94955.1"/>
    <property type="molecule type" value="Genomic_DNA"/>
</dbReference>
<evidence type="ECO:0000313" key="11">
    <source>
        <dbReference type="Proteomes" id="UP000265703"/>
    </source>
</evidence>
<dbReference type="FunFam" id="2.60.40.200:FF:000001">
    <property type="entry name" value="Superoxide dismutase [Cu-Zn]"/>
    <property type="match status" value="1"/>
</dbReference>
<dbReference type="EC" id="1.15.1.1" evidence="7"/>
<accession>A0A397TEQ4</accession>
<evidence type="ECO:0000256" key="3">
    <source>
        <dbReference type="ARBA" id="ARBA00022833"/>
    </source>
</evidence>
<keyword evidence="4" id="KW-0049">Antioxidant</keyword>
<dbReference type="AlphaFoldDB" id="A0A397TEQ4"/>
<keyword evidence="11" id="KW-1185">Reference proteome</keyword>
<evidence type="ECO:0000259" key="9">
    <source>
        <dbReference type="Pfam" id="PF00080"/>
    </source>
</evidence>
<evidence type="ECO:0000256" key="6">
    <source>
        <dbReference type="ARBA" id="ARBA00023008"/>
    </source>
</evidence>
<protein>
    <recommendedName>
        <fullName evidence="7">Superoxide dismutase [Cu-Zn]</fullName>
        <ecNumber evidence="7">1.15.1.1</ecNumber>
    </recommendedName>
</protein>
<evidence type="ECO:0000256" key="2">
    <source>
        <dbReference type="ARBA" id="ARBA00022723"/>
    </source>
</evidence>
<dbReference type="CDD" id="cd00305">
    <property type="entry name" value="Cu-Zn_Superoxide_Dismutase"/>
    <property type="match status" value="1"/>
</dbReference>
<evidence type="ECO:0000256" key="5">
    <source>
        <dbReference type="ARBA" id="ARBA00023002"/>
    </source>
</evidence>
<comment type="caution">
    <text evidence="10">The sequence shown here is derived from an EMBL/GenBank/DDBJ whole genome shotgun (WGS) entry which is preliminary data.</text>
</comment>
<comment type="catalytic activity">
    <reaction evidence="7">
        <text>2 superoxide + 2 H(+) = H2O2 + O2</text>
        <dbReference type="Rhea" id="RHEA:20696"/>
        <dbReference type="ChEBI" id="CHEBI:15378"/>
        <dbReference type="ChEBI" id="CHEBI:15379"/>
        <dbReference type="ChEBI" id="CHEBI:16240"/>
        <dbReference type="ChEBI" id="CHEBI:18421"/>
        <dbReference type="EC" id="1.15.1.1"/>
    </reaction>
</comment>
<keyword evidence="6 7" id="KW-0186">Copper</keyword>
<dbReference type="SUPFAM" id="SSF49329">
    <property type="entry name" value="Cu,Zn superoxide dismutase-like"/>
    <property type="match status" value="1"/>
</dbReference>
<comment type="cofactor">
    <cofactor evidence="7">
        <name>Cu cation</name>
        <dbReference type="ChEBI" id="CHEBI:23378"/>
    </cofactor>
    <text evidence="7">Binds 1 copper ion per subunit.</text>
</comment>
<feature type="domain" description="Superoxide dismutase copper/zinc binding" evidence="9">
    <location>
        <begin position="18"/>
        <end position="153"/>
    </location>
</feature>
<name>A0A397TEQ4_9GLOM</name>
<dbReference type="PANTHER" id="PTHR10003">
    <property type="entry name" value="SUPEROXIDE DISMUTASE CU-ZN -RELATED"/>
    <property type="match status" value="1"/>
</dbReference>
<keyword evidence="5 7" id="KW-0560">Oxidoreductase</keyword>
<dbReference type="InterPro" id="IPR018152">
    <property type="entry name" value="SOD_Cu/Zn_BS"/>
</dbReference>
<dbReference type="Pfam" id="PF00080">
    <property type="entry name" value="Sod_Cu"/>
    <property type="match status" value="1"/>
</dbReference>
<dbReference type="PRINTS" id="PR00068">
    <property type="entry name" value="CUZNDISMTASE"/>
</dbReference>
<dbReference type="Gene3D" id="2.60.40.200">
    <property type="entry name" value="Superoxide dismutase, copper/zinc binding domain"/>
    <property type="match status" value="1"/>
</dbReference>
<dbReference type="STRING" id="658196.A0A397TEQ4"/>
<dbReference type="OrthoDB" id="2015551at2759"/>
<dbReference type="InterPro" id="IPR036423">
    <property type="entry name" value="SOD-like_Cu/Zn_dom_sf"/>
</dbReference>
<comment type="similarity">
    <text evidence="1 7">Belongs to the Cu-Zn superoxide dismutase family.</text>
</comment>
<proteinExistence type="inferred from homology"/>
<evidence type="ECO:0000256" key="8">
    <source>
        <dbReference type="SAM" id="MobiDB-lite"/>
    </source>
</evidence>
<keyword evidence="2 7" id="KW-0479">Metal-binding</keyword>
<keyword evidence="3 7" id="KW-0862">Zinc</keyword>
<dbReference type="GO" id="GO:0004784">
    <property type="term" value="F:superoxide dismutase activity"/>
    <property type="evidence" value="ECO:0007669"/>
    <property type="project" value="UniProtKB-EC"/>
</dbReference>
<gene>
    <name evidence="10" type="ORF">C1645_524688</name>
</gene>
<comment type="cofactor">
    <cofactor evidence="7">
        <name>Zn(2+)</name>
        <dbReference type="ChEBI" id="CHEBI:29105"/>
    </cofactor>
    <text evidence="7">Binds 1 zinc ion per subunit.</text>
</comment>
<evidence type="ECO:0000256" key="7">
    <source>
        <dbReference type="RuleBase" id="RU000393"/>
    </source>
</evidence>
<dbReference type="Proteomes" id="UP000265703">
    <property type="component" value="Unassembled WGS sequence"/>
</dbReference>
<evidence type="ECO:0000313" key="10">
    <source>
        <dbReference type="EMBL" id="RIA94955.1"/>
    </source>
</evidence>
<dbReference type="PROSITE" id="PS00087">
    <property type="entry name" value="SOD_CU_ZN_1"/>
    <property type="match status" value="1"/>
</dbReference>
<dbReference type="GO" id="GO:0005507">
    <property type="term" value="F:copper ion binding"/>
    <property type="evidence" value="ECO:0007669"/>
    <property type="project" value="InterPro"/>
</dbReference>
<comment type="function">
    <text evidence="7">Destroys radicals which are normally produced within the cells and which are toxic to biological systems.</text>
</comment>